<dbReference type="RefSeq" id="WP_214563225.1">
    <property type="nucleotide sequence ID" value="NZ_JAHEWX010000014.1"/>
</dbReference>
<feature type="transmembrane region" description="Helical" evidence="1">
    <location>
        <begin position="58"/>
        <end position="82"/>
    </location>
</feature>
<evidence type="ECO:0000313" key="2">
    <source>
        <dbReference type="EMBL" id="MBT1542429.1"/>
    </source>
</evidence>
<feature type="transmembrane region" description="Helical" evidence="1">
    <location>
        <begin position="89"/>
        <end position="112"/>
    </location>
</feature>
<evidence type="ECO:0000313" key="3">
    <source>
        <dbReference type="Proteomes" id="UP000709437"/>
    </source>
</evidence>
<accession>A0A9Q2W6Y1</accession>
<proteinExistence type="predicted"/>
<keyword evidence="1" id="KW-1133">Transmembrane helix</keyword>
<comment type="caution">
    <text evidence="2">The sequence shown here is derived from an EMBL/GenBank/DDBJ whole genome shotgun (WGS) entry which is preliminary data.</text>
</comment>
<dbReference type="Proteomes" id="UP000709437">
    <property type="component" value="Unassembled WGS sequence"/>
</dbReference>
<name>A0A9Q2W6Y1_9MICO</name>
<sequence length="167" mass="16769">MGRTRIVVAVVGVLVVALYAALLALNALVLDPLAAVPGASLAEIHAELSEQGFSVGADIATVVGIAVVGVLFAAGLSVLLLITRATAHVIAAVLLAVVVMGTPMSFVAAFALQMDVADAYGVGGGAHTIWSGVMYVTSLVALIGIPVVLVVGQAVHVRRAALRARAV</sequence>
<keyword evidence="1" id="KW-0472">Membrane</keyword>
<dbReference type="AlphaFoldDB" id="A0A9Q2W6Y1"/>
<dbReference type="EMBL" id="JAHEWX010000014">
    <property type="protein sequence ID" value="MBT1542429.1"/>
    <property type="molecule type" value="Genomic_DNA"/>
</dbReference>
<evidence type="ECO:0000256" key="1">
    <source>
        <dbReference type="SAM" id="Phobius"/>
    </source>
</evidence>
<feature type="transmembrane region" description="Helical" evidence="1">
    <location>
        <begin position="132"/>
        <end position="155"/>
    </location>
</feature>
<gene>
    <name evidence="2" type="ORF">KK103_11705</name>
</gene>
<protein>
    <submittedName>
        <fullName evidence="2">Uncharacterized protein</fullName>
    </submittedName>
</protein>
<organism evidence="2 3">
    <name type="scientific">Curtobacterium flaccumfaciens pv. flaccumfaciens</name>
    <dbReference type="NCBI Taxonomy" id="138532"/>
    <lineage>
        <taxon>Bacteria</taxon>
        <taxon>Bacillati</taxon>
        <taxon>Actinomycetota</taxon>
        <taxon>Actinomycetes</taxon>
        <taxon>Micrococcales</taxon>
        <taxon>Microbacteriaceae</taxon>
        <taxon>Curtobacterium</taxon>
    </lineage>
</organism>
<reference evidence="2" key="1">
    <citation type="submission" date="2021-05" db="EMBL/GenBank/DDBJ databases">
        <title>Whole genome sequence of Curtobacterium flaccumfaciens pv. flaccumfaciens strain CFBP 3417.</title>
        <authorList>
            <person name="Osdaghi E."/>
            <person name="Taghouti G."/>
            <person name="Portier P."/>
            <person name="Fazliarab A."/>
            <person name="Taghavi S.M."/>
            <person name="Briand M."/>
            <person name="Le-Saux M."/>
            <person name="Jacques M.-A."/>
        </authorList>
    </citation>
    <scope>NUCLEOTIDE SEQUENCE</scope>
    <source>
        <strain evidence="2">CFBP 3417</strain>
    </source>
</reference>
<keyword evidence="1" id="KW-0812">Transmembrane</keyword>